<dbReference type="FunFam" id="2.40.30.10:FF:000008">
    <property type="entry name" value="Translation initiation factor IF-2"/>
    <property type="match status" value="1"/>
</dbReference>
<comment type="similarity">
    <text evidence="1 8 9">Belongs to the TRAFAC class translation factor GTPase superfamily. Classic translation factor GTPase family. IF-2 subfamily.</text>
</comment>
<organism evidence="11">
    <name type="scientific">Dehalogenimonas sp. 4OHTPN</name>
    <dbReference type="NCBI Taxonomy" id="3166643"/>
    <lineage>
        <taxon>Bacteria</taxon>
        <taxon>Bacillati</taxon>
        <taxon>Chloroflexota</taxon>
        <taxon>Dehalococcoidia</taxon>
        <taxon>Dehalococcoidales</taxon>
        <taxon>Dehalococcoidaceae</taxon>
        <taxon>Dehalogenimonas</taxon>
    </lineage>
</organism>
<dbReference type="InterPro" id="IPR005225">
    <property type="entry name" value="Small_GTP-bd"/>
</dbReference>
<dbReference type="AlphaFoldDB" id="A0AAU8G6G2"/>
<accession>A0AAU8G6G2</accession>
<dbReference type="InterPro" id="IPR044145">
    <property type="entry name" value="IF2_II"/>
</dbReference>
<dbReference type="GO" id="GO:0005525">
    <property type="term" value="F:GTP binding"/>
    <property type="evidence" value="ECO:0007669"/>
    <property type="project" value="UniProtKB-KW"/>
</dbReference>
<evidence type="ECO:0000256" key="8">
    <source>
        <dbReference type="HAMAP-Rule" id="MF_00100"/>
    </source>
</evidence>
<dbReference type="HAMAP" id="MF_00100_B">
    <property type="entry name" value="IF_2_B"/>
    <property type="match status" value="1"/>
</dbReference>
<dbReference type="InterPro" id="IPR036925">
    <property type="entry name" value="TIF_IF2_dom3_sf"/>
</dbReference>
<evidence type="ECO:0000256" key="9">
    <source>
        <dbReference type="RuleBase" id="RU000644"/>
    </source>
</evidence>
<feature type="domain" description="Tr-type G" evidence="10">
    <location>
        <begin position="100"/>
        <end position="273"/>
    </location>
</feature>
<evidence type="ECO:0000256" key="7">
    <source>
        <dbReference type="ARBA" id="ARBA00025162"/>
    </source>
</evidence>
<dbReference type="EMBL" id="CP159307">
    <property type="protein sequence ID" value="XCH32481.1"/>
    <property type="molecule type" value="Genomic_DNA"/>
</dbReference>
<protein>
    <recommendedName>
        <fullName evidence="2 8">Translation initiation factor IF-2</fullName>
    </recommendedName>
</protein>
<dbReference type="RefSeq" id="WP_353713758.1">
    <property type="nucleotide sequence ID" value="NZ_CP159307.1"/>
</dbReference>
<dbReference type="SUPFAM" id="SSF52540">
    <property type="entry name" value="P-loop containing nucleoside triphosphate hydrolases"/>
    <property type="match status" value="1"/>
</dbReference>
<evidence type="ECO:0000256" key="1">
    <source>
        <dbReference type="ARBA" id="ARBA00007733"/>
    </source>
</evidence>
<dbReference type="FunFam" id="2.40.30.10:FF:000054">
    <property type="entry name" value="Translation initiation factor IF-2"/>
    <property type="match status" value="1"/>
</dbReference>
<evidence type="ECO:0000256" key="2">
    <source>
        <dbReference type="ARBA" id="ARBA00020675"/>
    </source>
</evidence>
<dbReference type="InterPro" id="IPR027417">
    <property type="entry name" value="P-loop_NTPase"/>
</dbReference>
<name>A0AAU8G6G2_9CHLR</name>
<sequence>MSEERKEAPVRASLPQGKIVELPAAVSVRQLSQAIRQNPIEVIKQLMRNGLMANINEVIDYEAAAKIAADFGIEVRPQAIRSAASRRKKPEHEETKHLPLRPPVVTIMGHVDHGKTRLLDAIRQTHVMESEAGGITQHIGAYQVEVKGQKITFLDTPGHEAFTAMRARGARATDITVLVVAADDGIMPQTLEAIDHARAAGVPIIVAINKIDKPGANADRVKQQLADHGLVVEDWGGDTIAVGTSAKERLGIDDLLENILLVAEMEDLHADPTLPGTGVVIEAEMDKSRGAMATVLVQNGSLKVGDIVVVGETFGKVKAMFNDQGKHLRKAEPATPVVIMGLPVVPGVGDTLASVDSERQARQILSEKKAVKKPVSVSLASLHEQIASGKVKELNIILKTDVQGSIEPIRTSLEKLATDKLTVHIIHSGTGNITENDVMLAIASHGLVIGFSTGVESGATRLADQEKIDIRRYDIIYNLIEDVDKALKGLIEPEIVEVVEGRAEVRAVFPAGKKAKVAGVYVNEGKAARGARVRVLRGKDTLAESPIVSLRRFKDDVREIAAGFEGGVGLETFNEFQPGDVLEFMRKEKSA</sequence>
<dbReference type="CDD" id="cd01887">
    <property type="entry name" value="IF2_eIF5B"/>
    <property type="match status" value="1"/>
</dbReference>
<evidence type="ECO:0000256" key="5">
    <source>
        <dbReference type="ARBA" id="ARBA00022917"/>
    </source>
</evidence>
<comment type="subcellular location">
    <subcellularLocation>
        <location evidence="8">Cytoplasm</location>
    </subcellularLocation>
</comment>
<dbReference type="Gene3D" id="2.40.30.10">
    <property type="entry name" value="Translation factors"/>
    <property type="match status" value="2"/>
</dbReference>
<evidence type="ECO:0000256" key="4">
    <source>
        <dbReference type="ARBA" id="ARBA00022741"/>
    </source>
</evidence>
<dbReference type="PANTHER" id="PTHR43381:SF5">
    <property type="entry name" value="TR-TYPE G DOMAIN-CONTAINING PROTEIN"/>
    <property type="match status" value="1"/>
</dbReference>
<keyword evidence="4 8" id="KW-0547">Nucleotide-binding</keyword>
<dbReference type="Pfam" id="PF00009">
    <property type="entry name" value="GTP_EFTU"/>
    <property type="match status" value="1"/>
</dbReference>
<dbReference type="GO" id="GO:0003743">
    <property type="term" value="F:translation initiation factor activity"/>
    <property type="evidence" value="ECO:0007669"/>
    <property type="project" value="UniProtKB-UniRule"/>
</dbReference>
<comment type="function">
    <text evidence="7 8 9">One of the essential components for the initiation of protein synthesis. Protects formylmethionyl-tRNA from spontaneous hydrolysis and promotes its binding to the 30S ribosomal subunits. Also involved in the hydrolysis of GTP during the formation of the 70S ribosomal complex.</text>
</comment>
<keyword evidence="3 8" id="KW-0396">Initiation factor</keyword>
<dbReference type="SUPFAM" id="SSF50447">
    <property type="entry name" value="Translation proteins"/>
    <property type="match status" value="2"/>
</dbReference>
<reference evidence="11" key="1">
    <citation type="submission" date="2024-06" db="EMBL/GenBank/DDBJ databases">
        <title>A Novel Isolate, Dehalogenimonas sp. Strain 4OHTPN, Dechlorinates Aromatic 4 Hydroxy chlorothalonil by a Novel Reductive Dehalogenase.</title>
        <authorList>
            <person name="Liu G."/>
        </authorList>
    </citation>
    <scope>NUCLEOTIDE SEQUENCE</scope>
    <source>
        <strain evidence="11">4OHTPN</strain>
    </source>
</reference>
<feature type="binding site" evidence="8">
    <location>
        <begin position="109"/>
        <end position="116"/>
    </location>
    <ligand>
        <name>GTP</name>
        <dbReference type="ChEBI" id="CHEBI:37565"/>
    </ligand>
</feature>
<evidence type="ECO:0000259" key="10">
    <source>
        <dbReference type="PROSITE" id="PS51722"/>
    </source>
</evidence>
<dbReference type="CDD" id="cd03692">
    <property type="entry name" value="mtIF2_IVc"/>
    <property type="match status" value="1"/>
</dbReference>
<dbReference type="InterPro" id="IPR006847">
    <property type="entry name" value="IF2_N"/>
</dbReference>
<dbReference type="InterPro" id="IPR009000">
    <property type="entry name" value="Transl_B-barrel_sf"/>
</dbReference>
<dbReference type="SUPFAM" id="SSF52156">
    <property type="entry name" value="Initiation factor IF2/eIF5b, domain 3"/>
    <property type="match status" value="1"/>
</dbReference>
<proteinExistence type="inferred from homology"/>
<keyword evidence="5 8" id="KW-0648">Protein biosynthesis</keyword>
<dbReference type="NCBIfam" id="TIGR00487">
    <property type="entry name" value="IF-2"/>
    <property type="match status" value="1"/>
</dbReference>
<dbReference type="GO" id="GO:0005829">
    <property type="term" value="C:cytosol"/>
    <property type="evidence" value="ECO:0007669"/>
    <property type="project" value="TreeGrafter"/>
</dbReference>
<dbReference type="PANTHER" id="PTHR43381">
    <property type="entry name" value="TRANSLATION INITIATION FACTOR IF-2-RELATED"/>
    <property type="match status" value="1"/>
</dbReference>
<keyword evidence="8" id="KW-0963">Cytoplasm</keyword>
<dbReference type="Pfam" id="PF11987">
    <property type="entry name" value="IF-2"/>
    <property type="match status" value="1"/>
</dbReference>
<dbReference type="NCBIfam" id="TIGR00231">
    <property type="entry name" value="small_GTP"/>
    <property type="match status" value="1"/>
</dbReference>
<gene>
    <name evidence="8 11" type="primary">infB</name>
    <name evidence="11" type="ORF">ABV300_04715</name>
</gene>
<dbReference type="FunFam" id="3.40.50.300:FF:000019">
    <property type="entry name" value="Translation initiation factor IF-2"/>
    <property type="match status" value="1"/>
</dbReference>
<evidence type="ECO:0000313" key="11">
    <source>
        <dbReference type="EMBL" id="XCH32481.1"/>
    </source>
</evidence>
<evidence type="ECO:0000256" key="3">
    <source>
        <dbReference type="ARBA" id="ARBA00022540"/>
    </source>
</evidence>
<dbReference type="InterPro" id="IPR053905">
    <property type="entry name" value="EF-G-like_DII"/>
</dbReference>
<feature type="binding site" evidence="8">
    <location>
        <begin position="155"/>
        <end position="159"/>
    </location>
    <ligand>
        <name>GTP</name>
        <dbReference type="ChEBI" id="CHEBI:37565"/>
    </ligand>
</feature>
<feature type="binding site" evidence="8">
    <location>
        <begin position="209"/>
        <end position="212"/>
    </location>
    <ligand>
        <name>GTP</name>
        <dbReference type="ChEBI" id="CHEBI:37565"/>
    </ligand>
</feature>
<dbReference type="CDD" id="cd03702">
    <property type="entry name" value="IF2_mtIF2_II"/>
    <property type="match status" value="1"/>
</dbReference>
<dbReference type="InterPro" id="IPR000178">
    <property type="entry name" value="TF_IF2_bacterial-like"/>
</dbReference>
<keyword evidence="6 8" id="KW-0342">GTP-binding</keyword>
<dbReference type="Gene3D" id="3.40.50.10050">
    <property type="entry name" value="Translation initiation factor IF- 2, domain 3"/>
    <property type="match status" value="1"/>
</dbReference>
<feature type="region of interest" description="G-domain" evidence="8">
    <location>
        <begin position="103"/>
        <end position="251"/>
    </location>
</feature>
<dbReference type="Pfam" id="PF04760">
    <property type="entry name" value="IF2_N"/>
    <property type="match status" value="1"/>
</dbReference>
<dbReference type="PROSITE" id="PS51722">
    <property type="entry name" value="G_TR_2"/>
    <property type="match status" value="1"/>
</dbReference>
<dbReference type="InterPro" id="IPR023115">
    <property type="entry name" value="TIF_IF2_dom3"/>
</dbReference>
<dbReference type="InterPro" id="IPR000795">
    <property type="entry name" value="T_Tr_GTP-bd_dom"/>
</dbReference>
<dbReference type="InterPro" id="IPR015760">
    <property type="entry name" value="TIF_IF2"/>
</dbReference>
<evidence type="ECO:0000256" key="6">
    <source>
        <dbReference type="ARBA" id="ARBA00023134"/>
    </source>
</evidence>
<dbReference type="FunFam" id="3.40.50.10050:FF:000001">
    <property type="entry name" value="Translation initiation factor IF-2"/>
    <property type="match status" value="1"/>
</dbReference>
<dbReference type="Pfam" id="PF22042">
    <property type="entry name" value="EF-G_D2"/>
    <property type="match status" value="1"/>
</dbReference>
<dbReference type="GO" id="GO:0003924">
    <property type="term" value="F:GTPase activity"/>
    <property type="evidence" value="ECO:0007669"/>
    <property type="project" value="UniProtKB-UniRule"/>
</dbReference>
<dbReference type="PROSITE" id="PS01176">
    <property type="entry name" value="IF2"/>
    <property type="match status" value="1"/>
</dbReference>
<dbReference type="Gene3D" id="3.40.50.300">
    <property type="entry name" value="P-loop containing nucleotide triphosphate hydrolases"/>
    <property type="match status" value="1"/>
</dbReference>